<gene>
    <name evidence="14" type="ORF">C0068_11905</name>
</gene>
<dbReference type="InterPro" id="IPR000297">
    <property type="entry name" value="PPIase_PpiC"/>
</dbReference>
<evidence type="ECO:0000259" key="13">
    <source>
        <dbReference type="PROSITE" id="PS50198"/>
    </source>
</evidence>
<dbReference type="Pfam" id="PF00639">
    <property type="entry name" value="Rotamase"/>
    <property type="match status" value="1"/>
</dbReference>
<evidence type="ECO:0000256" key="3">
    <source>
        <dbReference type="ARBA" id="ARBA00022519"/>
    </source>
</evidence>
<evidence type="ECO:0000256" key="12">
    <source>
        <dbReference type="SAM" id="Phobius"/>
    </source>
</evidence>
<dbReference type="Gene3D" id="3.10.50.40">
    <property type="match status" value="1"/>
</dbReference>
<dbReference type="Pfam" id="PF13624">
    <property type="entry name" value="SurA_N_3"/>
    <property type="match status" value="1"/>
</dbReference>
<dbReference type="InterPro" id="IPR052029">
    <property type="entry name" value="PpiD_chaperone"/>
</dbReference>
<dbReference type="Gene3D" id="1.10.4030.10">
    <property type="entry name" value="Porin chaperone SurA, peptide-binding domain"/>
    <property type="match status" value="1"/>
</dbReference>
<dbReference type="PROSITE" id="PS01096">
    <property type="entry name" value="PPIC_PPIASE_1"/>
    <property type="match status" value="1"/>
</dbReference>
<proteinExistence type="inferred from homology"/>
<keyword evidence="7" id="KW-0143">Chaperone</keyword>
<name>A0A2S4HEV2_9GAMM</name>
<dbReference type="SUPFAM" id="SSF109998">
    <property type="entry name" value="Triger factor/SurA peptide-binding domain-like"/>
    <property type="match status" value="1"/>
</dbReference>
<keyword evidence="11" id="KW-0697">Rotamase</keyword>
<evidence type="ECO:0000256" key="8">
    <source>
        <dbReference type="ARBA" id="ARBA00038408"/>
    </source>
</evidence>
<evidence type="ECO:0000256" key="5">
    <source>
        <dbReference type="ARBA" id="ARBA00022989"/>
    </source>
</evidence>
<feature type="transmembrane region" description="Helical" evidence="12">
    <location>
        <begin position="21"/>
        <end position="43"/>
    </location>
</feature>
<organism evidence="14 15">
    <name type="scientific">Zhongshania marina</name>
    <dbReference type="NCBI Taxonomy" id="2304603"/>
    <lineage>
        <taxon>Bacteria</taxon>
        <taxon>Pseudomonadati</taxon>
        <taxon>Pseudomonadota</taxon>
        <taxon>Gammaproteobacteria</taxon>
        <taxon>Cellvibrionales</taxon>
        <taxon>Spongiibacteraceae</taxon>
        <taxon>Zhongshania</taxon>
    </lineage>
</organism>
<dbReference type="GO" id="GO:0005886">
    <property type="term" value="C:plasma membrane"/>
    <property type="evidence" value="ECO:0007669"/>
    <property type="project" value="UniProtKB-SubCell"/>
</dbReference>
<keyword evidence="3" id="KW-0997">Cell inner membrane</keyword>
<keyword evidence="5 12" id="KW-1133">Transmembrane helix</keyword>
<dbReference type="AlphaFoldDB" id="A0A2S4HEV2"/>
<dbReference type="InterPro" id="IPR046357">
    <property type="entry name" value="PPIase_dom_sf"/>
</dbReference>
<evidence type="ECO:0000256" key="7">
    <source>
        <dbReference type="ARBA" id="ARBA00023186"/>
    </source>
</evidence>
<dbReference type="PROSITE" id="PS50198">
    <property type="entry name" value="PPIC_PPIASE_2"/>
    <property type="match status" value="1"/>
</dbReference>
<feature type="domain" description="PpiC" evidence="13">
    <location>
        <begin position="276"/>
        <end position="375"/>
    </location>
</feature>
<dbReference type="PANTHER" id="PTHR47529:SF1">
    <property type="entry name" value="PERIPLASMIC CHAPERONE PPID"/>
    <property type="match status" value="1"/>
</dbReference>
<evidence type="ECO:0000256" key="6">
    <source>
        <dbReference type="ARBA" id="ARBA00023136"/>
    </source>
</evidence>
<evidence type="ECO:0000313" key="15">
    <source>
        <dbReference type="Proteomes" id="UP000237222"/>
    </source>
</evidence>
<reference evidence="14" key="1">
    <citation type="submission" date="2018-01" db="EMBL/GenBank/DDBJ databases">
        <authorList>
            <person name="Yu X.-D."/>
        </authorList>
    </citation>
    <scope>NUCLEOTIDE SEQUENCE</scope>
    <source>
        <strain evidence="14">ZX-21</strain>
    </source>
</reference>
<comment type="subcellular location">
    <subcellularLocation>
        <location evidence="1">Cell inner membrane</location>
        <topology evidence="1">Single-pass type II membrane protein</topology>
        <orientation evidence="1">Periplasmic side</orientation>
    </subcellularLocation>
</comment>
<dbReference type="Proteomes" id="UP000237222">
    <property type="component" value="Unassembled WGS sequence"/>
</dbReference>
<dbReference type="PANTHER" id="PTHR47529">
    <property type="entry name" value="PEPTIDYL-PROLYL CIS-TRANS ISOMERASE D"/>
    <property type="match status" value="1"/>
</dbReference>
<evidence type="ECO:0000256" key="10">
    <source>
        <dbReference type="ARBA" id="ARBA00042775"/>
    </source>
</evidence>
<accession>A0A2S4HEV2</accession>
<evidence type="ECO:0000256" key="4">
    <source>
        <dbReference type="ARBA" id="ARBA00022692"/>
    </source>
</evidence>
<dbReference type="SUPFAM" id="SSF54534">
    <property type="entry name" value="FKBP-like"/>
    <property type="match status" value="1"/>
</dbReference>
<keyword evidence="2" id="KW-1003">Cell membrane</keyword>
<comment type="caution">
    <text evidence="14">The sequence shown here is derived from an EMBL/GenBank/DDBJ whole genome shotgun (WGS) entry which is preliminary data.</text>
</comment>
<dbReference type="InterPro" id="IPR027304">
    <property type="entry name" value="Trigger_fact/SurA_dom_sf"/>
</dbReference>
<dbReference type="GO" id="GO:0003755">
    <property type="term" value="F:peptidyl-prolyl cis-trans isomerase activity"/>
    <property type="evidence" value="ECO:0007669"/>
    <property type="project" value="UniProtKB-KW"/>
</dbReference>
<evidence type="ECO:0000256" key="11">
    <source>
        <dbReference type="PROSITE-ProRule" id="PRU00278"/>
    </source>
</evidence>
<evidence type="ECO:0000313" key="14">
    <source>
        <dbReference type="EMBL" id="POP52516.1"/>
    </source>
</evidence>
<evidence type="ECO:0000256" key="9">
    <source>
        <dbReference type="ARBA" id="ARBA00040743"/>
    </source>
</evidence>
<protein>
    <recommendedName>
        <fullName evidence="9">Periplasmic chaperone PpiD</fullName>
    </recommendedName>
    <alternativeName>
        <fullName evidence="10">Periplasmic folding chaperone</fullName>
    </alternativeName>
</protein>
<keyword evidence="4 12" id="KW-0812">Transmembrane</keyword>
<keyword evidence="6 12" id="KW-0472">Membrane</keyword>
<keyword evidence="11" id="KW-0413">Isomerase</keyword>
<evidence type="ECO:0000256" key="2">
    <source>
        <dbReference type="ARBA" id="ARBA00022475"/>
    </source>
</evidence>
<comment type="similarity">
    <text evidence="8">Belongs to the PpiD chaperone family.</text>
</comment>
<sequence>MRFFFDSESGLASMLQNIRNNIQGTAAKVIIAIIVVPFALFGIDSLFTSSGPAAAAVVNGEKISEAELQQAISLQKRRLLGMMGDQIDPAMLDDAILRKPALNTLIKQQLLLQAAKDEGIEVSDQQLNATIAAMPQFQEDGRFSQERYQQVLRLQGYSGSFFKQLLKSDLTIQQLSTAVAGSAFISDAELSRSVGLLYESRDYHYIDIPLANYSKNVSVSDKEIADYYANNVESFLTDEQVRFSYIELTEEQFFEPVSEDQVLAEYQRLVDTNNAQIEREAAHILLDITDDRSREQAFEQLEKVRSDINAGTDFAEAAKQVSVDAGSAASGGVLGFTSGDSFPAEFEETLSGLNVGDVSPVVETEAGLHLIKLLSIRKPELPSLDEARLQITEQLRAQKAQPRLVGAVDTLKDLVFNAESLAMPAKEMALEVKQGDWLSKSSDEGLFAYQAVKEAAFNAELRSQGLNSDVIELAPDRYVVIHIEEHKAPQVQDLENVRNDIQSILSENKAESAALSKAEELQLALSSGERVEDVAKKHDLKWNAIVDGKRSDIAVEAAIRNQAFAMPRPEASASISTLRKSNGDCAVVQLFDVRYGNLAALNADIVQEAEKSAYRNKSSQEFSAYFNSLWESAEIKIN</sequence>
<dbReference type="InterPro" id="IPR023058">
    <property type="entry name" value="PPIase_PpiC_CS"/>
</dbReference>
<evidence type="ECO:0000256" key="1">
    <source>
        <dbReference type="ARBA" id="ARBA00004382"/>
    </source>
</evidence>
<dbReference type="EMBL" id="PQGG01000028">
    <property type="protein sequence ID" value="POP52516.1"/>
    <property type="molecule type" value="Genomic_DNA"/>
</dbReference>